<feature type="compositionally biased region" description="Polar residues" evidence="1">
    <location>
        <begin position="1"/>
        <end position="11"/>
    </location>
</feature>
<name>A0AAV0SVR7_HYABA</name>
<proteinExistence type="predicted"/>
<sequence length="241" mass="26079">MSPTAETTDTKPTPAPAGHARASPARGASPARVASPARAAATVEYSPARERSSAADEKILAALAALTDRMEKMDGRPKEDKTGGGMVLALSEKNKNEGAKKLKRGKKSKREMILAVSESDDYDDGDWILDSGASRHLVNDEKLLFDSAICSEEIAMADGKTLKMTRVGSVRLKVVARGMESTVVLTDVYLARRLSKNIVSYGKLERKGFALVYDLKGRALEWRSDGSVAFDVEMGRNVLYV</sequence>
<protein>
    <recommendedName>
        <fullName evidence="2">Retrovirus-related Pol polyprotein from transposon TNT 1-94-like beta-barrel domain-containing protein</fullName>
    </recommendedName>
</protein>
<dbReference type="EMBL" id="CANTFL010000017">
    <property type="protein sequence ID" value="CAI5708785.1"/>
    <property type="molecule type" value="Genomic_DNA"/>
</dbReference>
<reference evidence="3" key="1">
    <citation type="submission" date="2022-12" db="EMBL/GenBank/DDBJ databases">
        <authorList>
            <person name="Webb A."/>
        </authorList>
    </citation>
    <scope>NUCLEOTIDE SEQUENCE</scope>
    <source>
        <strain evidence="3">Hp1</strain>
    </source>
</reference>
<evidence type="ECO:0000313" key="4">
    <source>
        <dbReference type="Proteomes" id="UP001162031"/>
    </source>
</evidence>
<dbReference type="InterPro" id="IPR054722">
    <property type="entry name" value="PolX-like_BBD"/>
</dbReference>
<dbReference type="Pfam" id="PF22936">
    <property type="entry name" value="Pol_BBD"/>
    <property type="match status" value="1"/>
</dbReference>
<feature type="domain" description="Retrovirus-related Pol polyprotein from transposon TNT 1-94-like beta-barrel" evidence="2">
    <location>
        <begin position="127"/>
        <end position="209"/>
    </location>
</feature>
<evidence type="ECO:0000256" key="1">
    <source>
        <dbReference type="SAM" id="MobiDB-lite"/>
    </source>
</evidence>
<feature type="compositionally biased region" description="Low complexity" evidence="1">
    <location>
        <begin position="16"/>
        <end position="41"/>
    </location>
</feature>
<feature type="compositionally biased region" description="Basic and acidic residues" evidence="1">
    <location>
        <begin position="71"/>
        <end position="82"/>
    </location>
</feature>
<accession>A0AAV0SVR7</accession>
<keyword evidence="4" id="KW-1185">Reference proteome</keyword>
<evidence type="ECO:0000313" key="3">
    <source>
        <dbReference type="EMBL" id="CAI5708785.1"/>
    </source>
</evidence>
<feature type="region of interest" description="Disordered" evidence="1">
    <location>
        <begin position="71"/>
        <end position="104"/>
    </location>
</feature>
<organism evidence="3 4">
    <name type="scientific">Hyaloperonospora brassicae</name>
    <name type="common">Brassica downy mildew</name>
    <name type="synonym">Peronospora brassicae</name>
    <dbReference type="NCBI Taxonomy" id="162125"/>
    <lineage>
        <taxon>Eukaryota</taxon>
        <taxon>Sar</taxon>
        <taxon>Stramenopiles</taxon>
        <taxon>Oomycota</taxon>
        <taxon>Peronosporomycetes</taxon>
        <taxon>Peronosporales</taxon>
        <taxon>Peronosporaceae</taxon>
        <taxon>Hyaloperonospora</taxon>
    </lineage>
</organism>
<feature type="region of interest" description="Disordered" evidence="1">
    <location>
        <begin position="1"/>
        <end position="54"/>
    </location>
</feature>
<dbReference type="AlphaFoldDB" id="A0AAV0SVR7"/>
<gene>
    <name evidence="3" type="ORF">HBR001_LOCUS156</name>
</gene>
<evidence type="ECO:0000259" key="2">
    <source>
        <dbReference type="Pfam" id="PF22936"/>
    </source>
</evidence>
<dbReference type="Proteomes" id="UP001162031">
    <property type="component" value="Unassembled WGS sequence"/>
</dbReference>
<comment type="caution">
    <text evidence="3">The sequence shown here is derived from an EMBL/GenBank/DDBJ whole genome shotgun (WGS) entry which is preliminary data.</text>
</comment>